<name>A0A2K3LYL9_TRIPR</name>
<organism evidence="1 2">
    <name type="scientific">Trifolium pratense</name>
    <name type="common">Red clover</name>
    <dbReference type="NCBI Taxonomy" id="57577"/>
    <lineage>
        <taxon>Eukaryota</taxon>
        <taxon>Viridiplantae</taxon>
        <taxon>Streptophyta</taxon>
        <taxon>Embryophyta</taxon>
        <taxon>Tracheophyta</taxon>
        <taxon>Spermatophyta</taxon>
        <taxon>Magnoliopsida</taxon>
        <taxon>eudicotyledons</taxon>
        <taxon>Gunneridae</taxon>
        <taxon>Pentapetalae</taxon>
        <taxon>rosids</taxon>
        <taxon>fabids</taxon>
        <taxon>Fabales</taxon>
        <taxon>Fabaceae</taxon>
        <taxon>Papilionoideae</taxon>
        <taxon>50 kb inversion clade</taxon>
        <taxon>NPAAA clade</taxon>
        <taxon>Hologalegina</taxon>
        <taxon>IRL clade</taxon>
        <taxon>Trifolieae</taxon>
        <taxon>Trifolium</taxon>
    </lineage>
</organism>
<proteinExistence type="predicted"/>
<reference evidence="1 2" key="2">
    <citation type="journal article" date="2017" name="Front. Plant Sci.">
        <title>Gene Classification and Mining of Molecular Markers Useful in Red Clover (Trifolium pratense) Breeding.</title>
        <authorList>
            <person name="Istvanek J."/>
            <person name="Dluhosova J."/>
            <person name="Dluhos P."/>
            <person name="Patkova L."/>
            <person name="Nedelnik J."/>
            <person name="Repkova J."/>
        </authorList>
    </citation>
    <scope>NUCLEOTIDE SEQUENCE [LARGE SCALE GENOMIC DNA]</scope>
    <source>
        <strain evidence="2">cv. Tatra</strain>
        <tissue evidence="1">Young leaves</tissue>
    </source>
</reference>
<gene>
    <name evidence="1" type="ORF">L195_g039679</name>
</gene>
<sequence>MGHTFVVCLEVFNCCFGLASVTVPYVLSVQIPGLALVQFSDCPFYLNIVQEDWSTGHKIGTRSESLGLHYLHPHSSIVCIVSASLDIFHCLLSHPCLVQETIPTISCDSTPIPILSPTAVAPDPLVGLLIALREASISILKIVKETLAHPGRKQ</sequence>
<protein>
    <submittedName>
        <fullName evidence="1">Uncharacterized protein</fullName>
    </submittedName>
</protein>
<comment type="caution">
    <text evidence="1">The sequence shown here is derived from an EMBL/GenBank/DDBJ whole genome shotgun (WGS) entry which is preliminary data.</text>
</comment>
<reference evidence="1 2" key="1">
    <citation type="journal article" date="2014" name="Am. J. Bot.">
        <title>Genome assembly and annotation for red clover (Trifolium pratense; Fabaceae).</title>
        <authorList>
            <person name="Istvanek J."/>
            <person name="Jaros M."/>
            <person name="Krenek A."/>
            <person name="Repkova J."/>
        </authorList>
    </citation>
    <scope>NUCLEOTIDE SEQUENCE [LARGE SCALE GENOMIC DNA]</scope>
    <source>
        <strain evidence="2">cv. Tatra</strain>
        <tissue evidence="1">Young leaves</tissue>
    </source>
</reference>
<dbReference type="AlphaFoldDB" id="A0A2K3LYL9"/>
<evidence type="ECO:0000313" key="2">
    <source>
        <dbReference type="Proteomes" id="UP000236291"/>
    </source>
</evidence>
<accession>A0A2K3LYL9</accession>
<dbReference type="Proteomes" id="UP000236291">
    <property type="component" value="Unassembled WGS sequence"/>
</dbReference>
<dbReference type="EMBL" id="ASHM01044566">
    <property type="protein sequence ID" value="PNX83635.1"/>
    <property type="molecule type" value="Genomic_DNA"/>
</dbReference>
<evidence type="ECO:0000313" key="1">
    <source>
        <dbReference type="EMBL" id="PNX83635.1"/>
    </source>
</evidence>